<dbReference type="Proteomes" id="UP000053660">
    <property type="component" value="Unassembled WGS sequence"/>
</dbReference>
<protein>
    <recommendedName>
        <fullName evidence="3">AB hydrolase-1 domain-containing protein</fullName>
    </recommendedName>
</protein>
<dbReference type="SUPFAM" id="SSF53474">
    <property type="entry name" value="alpha/beta-Hydrolases"/>
    <property type="match status" value="1"/>
</dbReference>
<dbReference type="InterPro" id="IPR029058">
    <property type="entry name" value="AB_hydrolase_fold"/>
</dbReference>
<evidence type="ECO:0000313" key="5">
    <source>
        <dbReference type="Proteomes" id="UP000053660"/>
    </source>
</evidence>
<dbReference type="InterPro" id="IPR000073">
    <property type="entry name" value="AB_hydrolase_1"/>
</dbReference>
<name>A0A0B1SL67_OESDE</name>
<evidence type="ECO:0000313" key="4">
    <source>
        <dbReference type="EMBL" id="KHJ83975.1"/>
    </source>
</evidence>
<proteinExistence type="predicted"/>
<organism evidence="4 5">
    <name type="scientific">Oesophagostomum dentatum</name>
    <name type="common">Nodular worm</name>
    <dbReference type="NCBI Taxonomy" id="61180"/>
    <lineage>
        <taxon>Eukaryota</taxon>
        <taxon>Metazoa</taxon>
        <taxon>Ecdysozoa</taxon>
        <taxon>Nematoda</taxon>
        <taxon>Chromadorea</taxon>
        <taxon>Rhabditida</taxon>
        <taxon>Rhabditina</taxon>
        <taxon>Rhabditomorpha</taxon>
        <taxon>Strongyloidea</taxon>
        <taxon>Strongylidae</taxon>
        <taxon>Oesophagostomum</taxon>
    </lineage>
</organism>
<evidence type="ECO:0000256" key="2">
    <source>
        <dbReference type="ARBA" id="ARBA00023098"/>
    </source>
</evidence>
<dbReference type="Gene3D" id="3.40.50.1820">
    <property type="entry name" value="alpha/beta hydrolase"/>
    <property type="match status" value="1"/>
</dbReference>
<keyword evidence="5" id="KW-1185">Reference proteome</keyword>
<dbReference type="Pfam" id="PF00561">
    <property type="entry name" value="Abhydrolase_1"/>
    <property type="match status" value="1"/>
</dbReference>
<dbReference type="EMBL" id="KN570784">
    <property type="protein sequence ID" value="KHJ83975.1"/>
    <property type="molecule type" value="Genomic_DNA"/>
</dbReference>
<dbReference type="AlphaFoldDB" id="A0A0B1SL67"/>
<accession>A0A0B1SL67</accession>
<feature type="domain" description="AB hydrolase-1" evidence="3">
    <location>
        <begin position="8"/>
        <end position="60"/>
    </location>
</feature>
<evidence type="ECO:0000259" key="3">
    <source>
        <dbReference type="Pfam" id="PF00561"/>
    </source>
</evidence>
<sequence>MLTTQIFCLSSSSNSCSSMDEMAIYDLPAMIDYVLAKTGQPSLYYVGHSQGVMTMWIKLSKDQAFAAKRKGGKKEILGEA</sequence>
<dbReference type="PANTHER" id="PTHR11005">
    <property type="entry name" value="LYSOSOMAL ACID LIPASE-RELATED"/>
    <property type="match status" value="1"/>
</dbReference>
<reference evidence="4 5" key="1">
    <citation type="submission" date="2014-03" db="EMBL/GenBank/DDBJ databases">
        <title>Draft genome of the hookworm Oesophagostomum dentatum.</title>
        <authorList>
            <person name="Mitreva M."/>
        </authorList>
    </citation>
    <scope>NUCLEOTIDE SEQUENCE [LARGE SCALE GENOMIC DNA]</scope>
    <source>
        <strain evidence="4 5">OD-Hann</strain>
    </source>
</reference>
<keyword evidence="2" id="KW-0443">Lipid metabolism</keyword>
<keyword evidence="1" id="KW-0442">Lipid degradation</keyword>
<dbReference type="OrthoDB" id="9974421at2759"/>
<dbReference type="GO" id="GO:0016042">
    <property type="term" value="P:lipid catabolic process"/>
    <property type="evidence" value="ECO:0007669"/>
    <property type="project" value="UniProtKB-KW"/>
</dbReference>
<gene>
    <name evidence="4" type="ORF">OESDEN_16319</name>
</gene>
<evidence type="ECO:0000256" key="1">
    <source>
        <dbReference type="ARBA" id="ARBA00022963"/>
    </source>
</evidence>